<proteinExistence type="predicted"/>
<protein>
    <recommendedName>
        <fullName evidence="3">Actin-like ATPase domain-containing protein</fullName>
    </recommendedName>
</protein>
<dbReference type="Proteomes" id="UP000256964">
    <property type="component" value="Unassembled WGS sequence"/>
</dbReference>
<dbReference type="SUPFAM" id="SSF53067">
    <property type="entry name" value="Actin-like ATPase domain"/>
    <property type="match status" value="2"/>
</dbReference>
<dbReference type="OrthoDB" id="2963168at2759"/>
<dbReference type="PANTHER" id="PTHR14187">
    <property type="entry name" value="ALPHA KINASE/ELONGATION FACTOR 2 KINASE"/>
    <property type="match status" value="1"/>
</dbReference>
<dbReference type="Gene3D" id="3.30.420.40">
    <property type="match status" value="1"/>
</dbReference>
<organism evidence="1 2">
    <name type="scientific">Lentinus brumalis</name>
    <dbReference type="NCBI Taxonomy" id="2498619"/>
    <lineage>
        <taxon>Eukaryota</taxon>
        <taxon>Fungi</taxon>
        <taxon>Dikarya</taxon>
        <taxon>Basidiomycota</taxon>
        <taxon>Agaricomycotina</taxon>
        <taxon>Agaricomycetes</taxon>
        <taxon>Polyporales</taxon>
        <taxon>Polyporaceae</taxon>
        <taxon>Lentinus</taxon>
    </lineage>
</organism>
<accession>A0A371D1B0</accession>
<dbReference type="PANTHER" id="PTHR14187:SF5">
    <property type="entry name" value="HEAT SHOCK 70 KDA PROTEIN 12A"/>
    <property type="match status" value="1"/>
</dbReference>
<dbReference type="STRING" id="139420.A0A371D1B0"/>
<keyword evidence="2" id="KW-1185">Reference proteome</keyword>
<sequence>MAALKPYSGPIRTLVLGIDVGTTFSGLSYAILEPGKIPHILGVTRFPGQEYAAGDSKIPTILYYRPDGSVHSAGAEAAVQGIELVAEDEDLFLSKWFKLHLCPEHLDSDEVNRRDIPALPLGKTVVEVFADFLRYLFSCARQYITDTHASGESLWDSLRDQIDFVLSHPNEWQGLQRSKMRQAAVLAGLVHDNAAGHAQLHFVAEGEATLHFCVQSGVMAESIKTGESVMIVDAGRDTIDISSYSFTSTTPISVEEVATAECIMESSMSVTVRAEKFLKECLKNSVYGNKEDIKTMLDYFDKFTKPVFKDSNETSYIKFGSQGCNDPKVKIRRGQLRLSGAEMASFFQPALDSIVAAVQRQRWQTASRPIENVFVVGSFSDNPWLYRALQTALRARGMTLRRPDTHTHVPAPLSKAVSEGAVSFCVGRFVSARVIRTTYGVACNHDYVPGDPEHATRTLWRSFRPSGRIVLPNGFSPILSKMYTPLCTIRADTSNVPRMPRESSNGTYFVQVYNIVLQCGLAELKAQISWTEDGEEKRGPATIIYEDGLEEYN</sequence>
<evidence type="ECO:0000313" key="2">
    <source>
        <dbReference type="Proteomes" id="UP000256964"/>
    </source>
</evidence>
<dbReference type="EMBL" id="KZ857428">
    <property type="protein sequence ID" value="RDX46324.1"/>
    <property type="molecule type" value="Genomic_DNA"/>
</dbReference>
<evidence type="ECO:0008006" key="3">
    <source>
        <dbReference type="Google" id="ProtNLM"/>
    </source>
</evidence>
<dbReference type="CDD" id="cd10170">
    <property type="entry name" value="ASKHA_NBD_HSP70"/>
    <property type="match status" value="1"/>
</dbReference>
<dbReference type="InterPro" id="IPR043129">
    <property type="entry name" value="ATPase_NBD"/>
</dbReference>
<evidence type="ECO:0000313" key="1">
    <source>
        <dbReference type="EMBL" id="RDX46324.1"/>
    </source>
</evidence>
<gene>
    <name evidence="1" type="ORF">OH76DRAFT_1485572</name>
</gene>
<reference evidence="1 2" key="1">
    <citation type="journal article" date="2018" name="Biotechnol. Biofuels">
        <title>Integrative visual omics of the white-rot fungus Polyporus brumalis exposes the biotechnological potential of its oxidative enzymes for delignifying raw plant biomass.</title>
        <authorList>
            <person name="Miyauchi S."/>
            <person name="Rancon A."/>
            <person name="Drula E."/>
            <person name="Hage H."/>
            <person name="Chaduli D."/>
            <person name="Favel A."/>
            <person name="Grisel S."/>
            <person name="Henrissat B."/>
            <person name="Herpoel-Gimbert I."/>
            <person name="Ruiz-Duenas F.J."/>
            <person name="Chevret D."/>
            <person name="Hainaut M."/>
            <person name="Lin J."/>
            <person name="Wang M."/>
            <person name="Pangilinan J."/>
            <person name="Lipzen A."/>
            <person name="Lesage-Meessen L."/>
            <person name="Navarro D."/>
            <person name="Riley R."/>
            <person name="Grigoriev I.V."/>
            <person name="Zhou S."/>
            <person name="Raouche S."/>
            <person name="Rosso M.N."/>
        </authorList>
    </citation>
    <scope>NUCLEOTIDE SEQUENCE [LARGE SCALE GENOMIC DNA]</scope>
    <source>
        <strain evidence="1 2">BRFM 1820</strain>
    </source>
</reference>
<dbReference type="AlphaFoldDB" id="A0A371D1B0"/>
<name>A0A371D1B0_9APHY</name>